<dbReference type="EMBL" id="JBFDAA010000015">
    <property type="protein sequence ID" value="KAL1117530.1"/>
    <property type="molecule type" value="Genomic_DNA"/>
</dbReference>
<dbReference type="PANTHER" id="PTHR21398">
    <property type="entry name" value="AGAP007094-PA"/>
    <property type="match status" value="1"/>
</dbReference>
<organism evidence="1 2">
    <name type="scientific">Ranatra chinensis</name>
    <dbReference type="NCBI Taxonomy" id="642074"/>
    <lineage>
        <taxon>Eukaryota</taxon>
        <taxon>Metazoa</taxon>
        <taxon>Ecdysozoa</taxon>
        <taxon>Arthropoda</taxon>
        <taxon>Hexapoda</taxon>
        <taxon>Insecta</taxon>
        <taxon>Pterygota</taxon>
        <taxon>Neoptera</taxon>
        <taxon>Paraneoptera</taxon>
        <taxon>Hemiptera</taxon>
        <taxon>Heteroptera</taxon>
        <taxon>Panheteroptera</taxon>
        <taxon>Nepomorpha</taxon>
        <taxon>Nepidae</taxon>
        <taxon>Ranatrinae</taxon>
        <taxon>Ranatra</taxon>
    </lineage>
</organism>
<dbReference type="Pfam" id="PF07841">
    <property type="entry name" value="DM4_12"/>
    <property type="match status" value="1"/>
</dbReference>
<evidence type="ECO:0000313" key="1">
    <source>
        <dbReference type="EMBL" id="KAL1117530.1"/>
    </source>
</evidence>
<evidence type="ECO:0000313" key="2">
    <source>
        <dbReference type="Proteomes" id="UP001558652"/>
    </source>
</evidence>
<reference evidence="1 2" key="1">
    <citation type="submission" date="2024-07" db="EMBL/GenBank/DDBJ databases">
        <title>Chromosome-level genome assembly of the water stick insect Ranatra chinensis (Heteroptera: Nepidae).</title>
        <authorList>
            <person name="Liu X."/>
        </authorList>
    </citation>
    <scope>NUCLEOTIDE SEQUENCE [LARGE SCALE GENOMIC DNA]</scope>
    <source>
        <strain evidence="1">Cailab_2021Rc</strain>
        <tissue evidence="1">Muscle</tissue>
    </source>
</reference>
<accession>A0ABD0YQJ7</accession>
<protein>
    <submittedName>
        <fullName evidence="1">Uncharacterized protein</fullName>
    </submittedName>
</protein>
<dbReference type="InterPro" id="IPR006631">
    <property type="entry name" value="DM4_12"/>
</dbReference>
<dbReference type="PANTHER" id="PTHR21398:SF1">
    <property type="entry name" value="FI03705P"/>
    <property type="match status" value="1"/>
</dbReference>
<dbReference type="Proteomes" id="UP001558652">
    <property type="component" value="Unassembled WGS sequence"/>
</dbReference>
<sequence>MASKRQNMFYQNKEQKTTGIVCGVGRSVWLCLLAPVAMKVARTLVLAHCLAASLAPCLAGTQHTRNRRYLAFPKGSSLQLVYCFIVSALGANDLFTIGITVGIAWEIPTNLRKYLYYNTPHQLHARDRRHIYRKVETFIGKLGEDGRGCVLRTICETANNNSSSFGKPNFLRKILQTIFSFPLVEAEDVHHEVYNKAAAPTWRQSCANLYPCNLHFLYKDVT</sequence>
<gene>
    <name evidence="1" type="ORF">AAG570_003846</name>
</gene>
<name>A0ABD0YQJ7_9HEMI</name>
<keyword evidence="2" id="KW-1185">Reference proteome</keyword>
<proteinExistence type="predicted"/>
<dbReference type="SMART" id="SM00718">
    <property type="entry name" value="DM4_12"/>
    <property type="match status" value="1"/>
</dbReference>
<comment type="caution">
    <text evidence="1">The sequence shown here is derived from an EMBL/GenBank/DDBJ whole genome shotgun (WGS) entry which is preliminary data.</text>
</comment>
<dbReference type="AlphaFoldDB" id="A0ABD0YQJ7"/>